<dbReference type="Pfam" id="PF25597">
    <property type="entry name" value="SH3_retrovirus"/>
    <property type="match status" value="1"/>
</dbReference>
<feature type="compositionally biased region" description="Basic and acidic residues" evidence="3">
    <location>
        <begin position="268"/>
        <end position="288"/>
    </location>
</feature>
<dbReference type="PROSITE" id="PS50994">
    <property type="entry name" value="INTEGRASE"/>
    <property type="match status" value="1"/>
</dbReference>
<reference evidence="5" key="2">
    <citation type="submission" date="2022-01" db="EMBL/GenBank/DDBJ databases">
        <authorList>
            <person name="Yamashiro T."/>
            <person name="Shiraishi A."/>
            <person name="Satake H."/>
            <person name="Nakayama K."/>
        </authorList>
    </citation>
    <scope>NUCLEOTIDE SEQUENCE</scope>
</reference>
<keyword evidence="2" id="KW-0378">Hydrolase</keyword>
<dbReference type="Pfam" id="PF07727">
    <property type="entry name" value="RVT_2"/>
    <property type="match status" value="1"/>
</dbReference>
<proteinExistence type="predicted"/>
<dbReference type="InterPro" id="IPR001584">
    <property type="entry name" value="Integrase_cat-core"/>
</dbReference>
<evidence type="ECO:0000313" key="5">
    <source>
        <dbReference type="EMBL" id="GJT88649.1"/>
    </source>
</evidence>
<feature type="region of interest" description="Disordered" evidence="3">
    <location>
        <begin position="196"/>
        <end position="217"/>
    </location>
</feature>
<dbReference type="InterPro" id="IPR036397">
    <property type="entry name" value="RNaseH_sf"/>
</dbReference>
<dbReference type="PANTHER" id="PTHR42648:SF32">
    <property type="entry name" value="RIBONUCLEASE H-LIKE DOMAIN, GAG-PRE-INTEGRASE DOMAIN PROTEIN-RELATED"/>
    <property type="match status" value="1"/>
</dbReference>
<feature type="region of interest" description="Disordered" evidence="3">
    <location>
        <begin position="239"/>
        <end position="298"/>
    </location>
</feature>
<dbReference type="InterPro" id="IPR039537">
    <property type="entry name" value="Retrotran_Ty1/copia-like"/>
</dbReference>
<evidence type="ECO:0000259" key="4">
    <source>
        <dbReference type="PROSITE" id="PS50994"/>
    </source>
</evidence>
<keyword evidence="6" id="KW-1185">Reference proteome</keyword>
<reference evidence="5" key="1">
    <citation type="journal article" date="2022" name="Int. J. Mol. Sci.">
        <title>Draft Genome of Tanacetum Coccineum: Genomic Comparison of Closely Related Tanacetum-Family Plants.</title>
        <authorList>
            <person name="Yamashiro T."/>
            <person name="Shiraishi A."/>
            <person name="Nakayama K."/>
            <person name="Satake H."/>
        </authorList>
    </citation>
    <scope>NUCLEOTIDE SEQUENCE</scope>
</reference>
<dbReference type="InterPro" id="IPR012337">
    <property type="entry name" value="RNaseH-like_sf"/>
</dbReference>
<protein>
    <submittedName>
        <fullName evidence="5">Retrovirus-related pol polyprotein from transposon TNT 1-94</fullName>
    </submittedName>
</protein>
<feature type="compositionally biased region" description="Polar residues" evidence="3">
    <location>
        <begin position="289"/>
        <end position="298"/>
    </location>
</feature>
<name>A0ABQ5HMK5_9ASTR</name>
<dbReference type="Proteomes" id="UP001151760">
    <property type="component" value="Unassembled WGS sequence"/>
</dbReference>
<dbReference type="SUPFAM" id="SSF53098">
    <property type="entry name" value="Ribonuclease H-like"/>
    <property type="match status" value="1"/>
</dbReference>
<dbReference type="InterPro" id="IPR013103">
    <property type="entry name" value="RVT_2"/>
</dbReference>
<evidence type="ECO:0000313" key="6">
    <source>
        <dbReference type="Proteomes" id="UP001151760"/>
    </source>
</evidence>
<dbReference type="InterPro" id="IPR057670">
    <property type="entry name" value="SH3_retrovirus"/>
</dbReference>
<keyword evidence="1" id="KW-0479">Metal-binding</keyword>
<dbReference type="PANTHER" id="PTHR42648">
    <property type="entry name" value="TRANSPOSASE, PUTATIVE-RELATED"/>
    <property type="match status" value="1"/>
</dbReference>
<comment type="caution">
    <text evidence="5">The sequence shown here is derived from an EMBL/GenBank/DDBJ whole genome shotgun (WGS) entry which is preliminary data.</text>
</comment>
<feature type="compositionally biased region" description="Polar residues" evidence="3">
    <location>
        <begin position="203"/>
        <end position="217"/>
    </location>
</feature>
<accession>A0ABQ5HMK5</accession>
<evidence type="ECO:0000256" key="3">
    <source>
        <dbReference type="SAM" id="MobiDB-lite"/>
    </source>
</evidence>
<dbReference type="Gene3D" id="3.30.420.10">
    <property type="entry name" value="Ribonuclease H-like superfamily/Ribonuclease H"/>
    <property type="match status" value="1"/>
</dbReference>
<dbReference type="EMBL" id="BQNB010019749">
    <property type="protein sequence ID" value="GJT88649.1"/>
    <property type="molecule type" value="Genomic_DNA"/>
</dbReference>
<evidence type="ECO:0000256" key="2">
    <source>
        <dbReference type="ARBA" id="ARBA00022801"/>
    </source>
</evidence>
<feature type="compositionally biased region" description="Polar residues" evidence="3">
    <location>
        <begin position="239"/>
        <end position="266"/>
    </location>
</feature>
<feature type="domain" description="Integrase catalytic" evidence="4">
    <location>
        <begin position="1"/>
        <end position="120"/>
    </location>
</feature>
<sequence>MKLQRPSLNVKKNIQVRLNATVRNVRTDNGTEFFNQTLCEFYENVGISHQTSVSRTPQQNDVVKRGNRTLVEAARTMLIFSKALLFLWAEAINTACYTQNRSLICLRYNKTPYELMQDKKPDLSFFHVFGTLCYPNNDNDDLGKLDAKANIGIFVGYAPVKKAFRIYNKRTRKIIETIHVTFDEITTMALEQFSSGPGLHSMTPGTSSSGLVPNTISQQPFQGAAAPRTVVLANSTVSTSIDQDAPSTSIPSTQEQEHSPITSQGFKESPKTPTFRDDPLHESLHEEPTSQGSSSNVRQIHTPFEHLGRWTKDHPIANVIGNPSRSVSTRKQLQTDAMWCYFDAFLTSVEPKNFKQAMTELSWIDAMQEEIHKFERLQVWELVSCLDKVLLSKLKWIYTVKTDEFGRVLNNKARLNAQGFRQEEGIDFEESCASVARIEAIHIFIANAAYKNMKIYQMDVKTAFLNGELKEEVYVSQPEGFVNQDNPSNVYKLKKALYVDPTLCKWQAENELLLLKKYGLLTIDYVDTPLVEKSKLDEDLQGKQVDATLYRGMIVSLMYLASSSKKSFILMCKLREDAIPNGGFFYIFFLKRIANKEDSIITQQRAILLHTNSPKSADDILTFRKRIDLLL</sequence>
<organism evidence="5 6">
    <name type="scientific">Tanacetum coccineum</name>
    <dbReference type="NCBI Taxonomy" id="301880"/>
    <lineage>
        <taxon>Eukaryota</taxon>
        <taxon>Viridiplantae</taxon>
        <taxon>Streptophyta</taxon>
        <taxon>Embryophyta</taxon>
        <taxon>Tracheophyta</taxon>
        <taxon>Spermatophyta</taxon>
        <taxon>Magnoliopsida</taxon>
        <taxon>eudicotyledons</taxon>
        <taxon>Gunneridae</taxon>
        <taxon>Pentapetalae</taxon>
        <taxon>asterids</taxon>
        <taxon>campanulids</taxon>
        <taxon>Asterales</taxon>
        <taxon>Asteraceae</taxon>
        <taxon>Asteroideae</taxon>
        <taxon>Anthemideae</taxon>
        <taxon>Anthemidinae</taxon>
        <taxon>Tanacetum</taxon>
    </lineage>
</organism>
<evidence type="ECO:0000256" key="1">
    <source>
        <dbReference type="ARBA" id="ARBA00022723"/>
    </source>
</evidence>
<gene>
    <name evidence="5" type="ORF">Tco_1070366</name>
</gene>